<dbReference type="InterPro" id="IPR000631">
    <property type="entry name" value="CARKD"/>
</dbReference>
<sequence>MNKLKKIEKETLRSFFKKRSIHTHKGNYGRGLIIGGQNGMAGSVTLSSLAASRSGIGLNHLCSEEKVTQVVNMHSIETITHSIKSFHDLDEVETVLPPLWQDKQAVAFGPGLGQEKSLHHLLKLLLTSYKGPIVIDADGLNLIAQNPKVLKQHNQIILTPHEMEMARLMNCSVEEVLANRQQIAKDFAAAYQVIVVLKGHETLVTNGEEVYTNTTGNPGMATAGSGDVLTGITYAHLAKDLAPLDAAVASVYLHGLSGDLAASDLGEESLIASDLITYLPTAFNCLKS</sequence>
<keyword evidence="3 6" id="KW-0521">NADP</keyword>
<evidence type="ECO:0000256" key="1">
    <source>
        <dbReference type="ARBA" id="ARBA00022741"/>
    </source>
</evidence>
<keyword evidence="9" id="KW-1185">Reference proteome</keyword>
<feature type="binding site" evidence="6">
    <location>
        <begin position="198"/>
        <end position="202"/>
    </location>
    <ligand>
        <name>AMP</name>
        <dbReference type="ChEBI" id="CHEBI:456215"/>
    </ligand>
</feature>
<reference evidence="8 9" key="1">
    <citation type="submission" date="2017-09" db="EMBL/GenBank/DDBJ databases">
        <title>Bacterial strain isolated from the female urinary microbiota.</title>
        <authorList>
            <person name="Thomas-White K."/>
            <person name="Kumar N."/>
            <person name="Forster S."/>
            <person name="Putonti C."/>
            <person name="Lawley T."/>
            <person name="Wolfe A.J."/>
        </authorList>
    </citation>
    <scope>NUCLEOTIDE SEQUENCE [LARGE SCALE GENOMIC DNA]</scope>
    <source>
        <strain evidence="8 9">UMB0852</strain>
    </source>
</reference>
<comment type="similarity">
    <text evidence="6">Belongs to the NnrD/CARKD family.</text>
</comment>
<dbReference type="Gene3D" id="3.40.1190.20">
    <property type="match status" value="1"/>
</dbReference>
<comment type="catalytic activity">
    <reaction evidence="6">
        <text>(6S)-NADHX + ADP = AMP + phosphate + NADH + H(+)</text>
        <dbReference type="Rhea" id="RHEA:32223"/>
        <dbReference type="ChEBI" id="CHEBI:15378"/>
        <dbReference type="ChEBI" id="CHEBI:43474"/>
        <dbReference type="ChEBI" id="CHEBI:57945"/>
        <dbReference type="ChEBI" id="CHEBI:64074"/>
        <dbReference type="ChEBI" id="CHEBI:456215"/>
        <dbReference type="ChEBI" id="CHEBI:456216"/>
        <dbReference type="EC" id="4.2.1.136"/>
    </reaction>
</comment>
<feature type="binding site" evidence="6">
    <location>
        <position position="161"/>
    </location>
    <ligand>
        <name>(6S)-NADPHX</name>
        <dbReference type="ChEBI" id="CHEBI:64076"/>
    </ligand>
</feature>
<dbReference type="PANTHER" id="PTHR12592:SF0">
    <property type="entry name" value="ATP-DEPENDENT (S)-NAD(P)H-HYDRATE DEHYDRATASE"/>
    <property type="match status" value="1"/>
</dbReference>
<dbReference type="PROSITE" id="PS51383">
    <property type="entry name" value="YJEF_C_3"/>
    <property type="match status" value="1"/>
</dbReference>
<dbReference type="PANTHER" id="PTHR12592">
    <property type="entry name" value="ATP-DEPENDENT (S)-NAD(P)H-HYDRATE DEHYDRATASE FAMILY MEMBER"/>
    <property type="match status" value="1"/>
</dbReference>
<comment type="subunit">
    <text evidence="6">Homotetramer.</text>
</comment>
<gene>
    <name evidence="6" type="primary">nnrD</name>
    <name evidence="8" type="ORF">CJ205_00045</name>
</gene>
<dbReference type="GO" id="GO:0005524">
    <property type="term" value="F:ATP binding"/>
    <property type="evidence" value="ECO:0007669"/>
    <property type="project" value="UniProtKB-KW"/>
</dbReference>
<dbReference type="InterPro" id="IPR029056">
    <property type="entry name" value="Ribokinase-like"/>
</dbReference>
<name>A0A2N6SPY3_9LACT</name>
<comment type="function">
    <text evidence="6">Catalyzes the dehydration of the S-form of NAD(P)HX at the expense of ADP, which is converted to AMP. Together with NAD(P)HX epimerase, which catalyzes the epimerization of the S- and R-forms, the enzyme allows the repair of both epimers of NAD(P)HX, a damaged form of NAD(P)H that is a result of enzymatic or heat-dependent hydration.</text>
</comment>
<evidence type="ECO:0000256" key="2">
    <source>
        <dbReference type="ARBA" id="ARBA00022840"/>
    </source>
</evidence>
<evidence type="ECO:0000313" key="9">
    <source>
        <dbReference type="Proteomes" id="UP000235682"/>
    </source>
</evidence>
<keyword evidence="2 6" id="KW-0067">ATP-binding</keyword>
<accession>A0A2N6SPY3</accession>
<comment type="caution">
    <text evidence="6">Lacks conserved residue(s) required for the propagation of feature annotation.</text>
</comment>
<keyword evidence="5 6" id="KW-0456">Lyase</keyword>
<dbReference type="AlphaFoldDB" id="A0A2N6SPY3"/>
<proteinExistence type="inferred from homology"/>
<dbReference type="EMBL" id="PNHE01000001">
    <property type="protein sequence ID" value="PMC59133.1"/>
    <property type="molecule type" value="Genomic_DNA"/>
</dbReference>
<dbReference type="GO" id="GO:0046496">
    <property type="term" value="P:nicotinamide nucleotide metabolic process"/>
    <property type="evidence" value="ECO:0007669"/>
    <property type="project" value="UniProtKB-UniRule"/>
</dbReference>
<comment type="catalytic activity">
    <reaction evidence="6">
        <text>(6S)-NADPHX + ADP = AMP + phosphate + NADPH + H(+)</text>
        <dbReference type="Rhea" id="RHEA:32235"/>
        <dbReference type="ChEBI" id="CHEBI:15378"/>
        <dbReference type="ChEBI" id="CHEBI:43474"/>
        <dbReference type="ChEBI" id="CHEBI:57783"/>
        <dbReference type="ChEBI" id="CHEBI:64076"/>
        <dbReference type="ChEBI" id="CHEBI:456215"/>
        <dbReference type="ChEBI" id="CHEBI:456216"/>
        <dbReference type="EC" id="4.2.1.136"/>
    </reaction>
</comment>
<organism evidence="8 9">
    <name type="scientific">Dolosicoccus paucivorans</name>
    <dbReference type="NCBI Taxonomy" id="84521"/>
    <lineage>
        <taxon>Bacteria</taxon>
        <taxon>Bacillati</taxon>
        <taxon>Bacillota</taxon>
        <taxon>Bacilli</taxon>
        <taxon>Lactobacillales</taxon>
        <taxon>Aerococcaceae</taxon>
        <taxon>Dolosicoccus</taxon>
    </lineage>
</organism>
<feature type="binding site" evidence="6">
    <location>
        <position position="226"/>
    </location>
    <ligand>
        <name>AMP</name>
        <dbReference type="ChEBI" id="CHEBI:456215"/>
    </ligand>
</feature>
<evidence type="ECO:0000256" key="5">
    <source>
        <dbReference type="ARBA" id="ARBA00023239"/>
    </source>
</evidence>
<dbReference type="CDD" id="cd01171">
    <property type="entry name" value="YXKO-related"/>
    <property type="match status" value="1"/>
</dbReference>
<feature type="domain" description="YjeF C-terminal" evidence="7">
    <location>
        <begin position="8"/>
        <end position="286"/>
    </location>
</feature>
<dbReference type="GO" id="GO:0110051">
    <property type="term" value="P:metabolite repair"/>
    <property type="evidence" value="ECO:0007669"/>
    <property type="project" value="TreeGrafter"/>
</dbReference>
<evidence type="ECO:0000256" key="3">
    <source>
        <dbReference type="ARBA" id="ARBA00022857"/>
    </source>
</evidence>
<evidence type="ECO:0000313" key="8">
    <source>
        <dbReference type="EMBL" id="PMC59133.1"/>
    </source>
</evidence>
<comment type="caution">
    <text evidence="8">The sequence shown here is derived from an EMBL/GenBank/DDBJ whole genome shotgun (WGS) entry which is preliminary data.</text>
</comment>
<keyword evidence="4 6" id="KW-0520">NAD</keyword>
<evidence type="ECO:0000256" key="6">
    <source>
        <dbReference type="HAMAP-Rule" id="MF_01965"/>
    </source>
</evidence>
<dbReference type="NCBIfam" id="TIGR00196">
    <property type="entry name" value="yjeF_cterm"/>
    <property type="match status" value="1"/>
</dbReference>
<dbReference type="EC" id="4.2.1.136" evidence="6"/>
<feature type="binding site" evidence="6">
    <location>
        <position position="111"/>
    </location>
    <ligand>
        <name>(6S)-NADPHX</name>
        <dbReference type="ChEBI" id="CHEBI:64076"/>
    </ligand>
</feature>
<dbReference type="GO" id="GO:0052855">
    <property type="term" value="F:ADP-dependent NAD(P)H-hydrate dehydratase activity"/>
    <property type="evidence" value="ECO:0007669"/>
    <property type="project" value="UniProtKB-UniRule"/>
</dbReference>
<dbReference type="Pfam" id="PF01256">
    <property type="entry name" value="Carb_kinase"/>
    <property type="match status" value="1"/>
</dbReference>
<evidence type="ECO:0000256" key="4">
    <source>
        <dbReference type="ARBA" id="ARBA00023027"/>
    </source>
</evidence>
<dbReference type="Proteomes" id="UP000235682">
    <property type="component" value="Unassembled WGS sequence"/>
</dbReference>
<evidence type="ECO:0000259" key="7">
    <source>
        <dbReference type="PROSITE" id="PS51383"/>
    </source>
</evidence>
<dbReference type="GO" id="GO:0052856">
    <property type="term" value="F:NAD(P)HX epimerase activity"/>
    <property type="evidence" value="ECO:0007669"/>
    <property type="project" value="TreeGrafter"/>
</dbReference>
<dbReference type="HAMAP" id="MF_01965">
    <property type="entry name" value="NADHX_dehydratase"/>
    <property type="match status" value="1"/>
</dbReference>
<dbReference type="STRING" id="84521.SAMN04487994_102312"/>
<dbReference type="SUPFAM" id="SSF53613">
    <property type="entry name" value="Ribokinase-like"/>
    <property type="match status" value="1"/>
</dbReference>
<keyword evidence="1 6" id="KW-0547">Nucleotide-binding</keyword>
<comment type="cofactor">
    <cofactor evidence="6">
        <name>Mg(2+)</name>
        <dbReference type="ChEBI" id="CHEBI:18420"/>
    </cofactor>
</comment>
<feature type="binding site" evidence="6">
    <location>
        <position position="227"/>
    </location>
    <ligand>
        <name>(6S)-NADPHX</name>
        <dbReference type="ChEBI" id="CHEBI:64076"/>
    </ligand>
</feature>
<protein>
    <recommendedName>
        <fullName evidence="6">ADP-dependent (S)-NAD(P)H-hydrate dehydratase</fullName>
        <ecNumber evidence="6">4.2.1.136</ecNumber>
    </recommendedName>
    <alternativeName>
        <fullName evidence="6">ADP-dependent NAD(P)HX dehydratase</fullName>
    </alternativeName>
</protein>